<evidence type="ECO:0000313" key="4">
    <source>
        <dbReference type="WBParaSite" id="ASIM_0001618301-mRNA-1"/>
    </source>
</evidence>
<gene>
    <name evidence="2" type="ORF">ASIM_LOCUS15590</name>
</gene>
<feature type="region of interest" description="Disordered" evidence="1">
    <location>
        <begin position="1"/>
        <end position="29"/>
    </location>
</feature>
<sequence>MWTSAVGGNDSLRGHHRYSPQNHQLPHHRRRCVASELDLNKLWLYDETTMAAQTPYYAAGSGGVPLLSQAPYQTPVVPPAHLIYHSPSALLPLSRLAKVPLPLTGSKQFAQKCDLLPYDDDFQEHYATLPVSYVYAPVCEVYYFDSSCGEIESPTMEQRKPQEHHKIRCPTPDYSPSESPSNRTASDSTFSGGGAAALLTRTSCSFDSDVYARSSTVSASATGASATTPTMTSEPETDSGSSGYASSSISQKCDNFPTLVSSPNSARRPAENASETAYSTLCYCAECSQPNASSHYDNLPFQARTVNDQRRQQQHQPCKITPSNQSLEQSCSPTNYLYPSQCCQISKSSVKAVSFCDPPVSISADSYSSAALPSMRWSVATFDTLRRRTQRMLKKPAAKLRSISQRIDHKSLMKDRLPELQQRLKAGIETLRAIPSREIFTYHHELSAPRKTSTTYSHHEQLNNSLQQIAHSHLARTLSNDTELISAAVAAENETSAAANSNSISYWSSAIESSRQPLYHSFSQPDISFRAAEMVRDAGNSSDQLASMMRSANVRQRPPLPPNPPSRDRLLRYSNVPANRRSLAVDSLSSVQSSLPYNTHHESLSTLRSFSQSLPSESSSSSRYVTASTPPTTTSESKVESEGG</sequence>
<name>A0A0M3K5E2_ANISI</name>
<feature type="region of interest" description="Disordered" evidence="1">
    <location>
        <begin position="549"/>
        <end position="569"/>
    </location>
</feature>
<feature type="compositionally biased region" description="Low complexity" evidence="1">
    <location>
        <begin position="609"/>
        <end position="636"/>
    </location>
</feature>
<evidence type="ECO:0000313" key="2">
    <source>
        <dbReference type="EMBL" id="VDK55594.1"/>
    </source>
</evidence>
<reference evidence="4" key="1">
    <citation type="submission" date="2017-02" db="UniProtKB">
        <authorList>
            <consortium name="WormBaseParasite"/>
        </authorList>
    </citation>
    <scope>IDENTIFICATION</scope>
</reference>
<dbReference type="EMBL" id="UYRR01032427">
    <property type="protein sequence ID" value="VDK55594.1"/>
    <property type="molecule type" value="Genomic_DNA"/>
</dbReference>
<feature type="compositionally biased region" description="Polar residues" evidence="1">
    <location>
        <begin position="174"/>
        <end position="190"/>
    </location>
</feature>
<dbReference type="AlphaFoldDB" id="A0A0M3K5E2"/>
<dbReference type="Proteomes" id="UP000267096">
    <property type="component" value="Unassembled WGS sequence"/>
</dbReference>
<protein>
    <submittedName>
        <fullName evidence="4">DH domain-containing protein</fullName>
    </submittedName>
</protein>
<evidence type="ECO:0000256" key="1">
    <source>
        <dbReference type="SAM" id="MobiDB-lite"/>
    </source>
</evidence>
<dbReference type="WBParaSite" id="ASIM_0001618301-mRNA-1">
    <property type="protein sequence ID" value="ASIM_0001618301-mRNA-1"/>
    <property type="gene ID" value="ASIM_0001618301"/>
</dbReference>
<accession>A0A0M3K5E2</accession>
<evidence type="ECO:0000313" key="3">
    <source>
        <dbReference type="Proteomes" id="UP000267096"/>
    </source>
</evidence>
<reference evidence="2 3" key="2">
    <citation type="submission" date="2018-11" db="EMBL/GenBank/DDBJ databases">
        <authorList>
            <consortium name="Pathogen Informatics"/>
        </authorList>
    </citation>
    <scope>NUCLEOTIDE SEQUENCE [LARGE SCALE GENOMIC DNA]</scope>
</reference>
<keyword evidence="3" id="KW-1185">Reference proteome</keyword>
<feature type="region of interest" description="Disordered" evidence="1">
    <location>
        <begin position="217"/>
        <end position="249"/>
    </location>
</feature>
<proteinExistence type="predicted"/>
<organism evidence="4">
    <name type="scientific">Anisakis simplex</name>
    <name type="common">Herring worm</name>
    <dbReference type="NCBI Taxonomy" id="6269"/>
    <lineage>
        <taxon>Eukaryota</taxon>
        <taxon>Metazoa</taxon>
        <taxon>Ecdysozoa</taxon>
        <taxon>Nematoda</taxon>
        <taxon>Chromadorea</taxon>
        <taxon>Rhabditida</taxon>
        <taxon>Spirurina</taxon>
        <taxon>Ascaridomorpha</taxon>
        <taxon>Ascaridoidea</taxon>
        <taxon>Anisakidae</taxon>
        <taxon>Anisakis</taxon>
        <taxon>Anisakis simplex complex</taxon>
    </lineage>
</organism>
<feature type="region of interest" description="Disordered" evidence="1">
    <location>
        <begin position="607"/>
        <end position="644"/>
    </location>
</feature>
<feature type="region of interest" description="Disordered" evidence="1">
    <location>
        <begin position="154"/>
        <end position="190"/>
    </location>
</feature>